<keyword evidence="2" id="KW-1185">Reference proteome</keyword>
<evidence type="ECO:0000313" key="2">
    <source>
        <dbReference type="Proteomes" id="UP001627408"/>
    </source>
</evidence>
<dbReference type="RefSeq" id="WP_407592948.1">
    <property type="nucleotide sequence ID" value="NZ_JBHDIY010000002.1"/>
</dbReference>
<protein>
    <submittedName>
        <fullName evidence="1">DUF2267 domain-containing protein</fullName>
    </submittedName>
</protein>
<comment type="caution">
    <text evidence="1">The sequence shown here is derived from an EMBL/GenBank/DDBJ whole genome shotgun (WGS) entry which is preliminary data.</text>
</comment>
<organism evidence="1 2">
    <name type="scientific">Tateyamaria armeniaca</name>
    <dbReference type="NCBI Taxonomy" id="2518930"/>
    <lineage>
        <taxon>Bacteria</taxon>
        <taxon>Pseudomonadati</taxon>
        <taxon>Pseudomonadota</taxon>
        <taxon>Alphaproteobacteria</taxon>
        <taxon>Rhodobacterales</taxon>
        <taxon>Roseobacteraceae</taxon>
        <taxon>Tateyamaria</taxon>
    </lineage>
</organism>
<sequence length="143" mass="16335">MSAQGLEVIDHSVHLAHEWIKELAGRLDWSSKRSTLRLLRVTLHHVRDHLLIDELAQLSAQMPVLIRGFLFEGWVPKNTPIKERHAAEFIAFVDSQMADCEEYRGREDIKSVFDLLNARVSAGEVEDIRASLPEELRGLWSAP</sequence>
<dbReference type="InterPro" id="IPR018727">
    <property type="entry name" value="DUF2267"/>
</dbReference>
<dbReference type="Pfam" id="PF10025">
    <property type="entry name" value="DUF2267"/>
    <property type="match status" value="1"/>
</dbReference>
<accession>A0ABW8UVE4</accession>
<evidence type="ECO:0000313" key="1">
    <source>
        <dbReference type="EMBL" id="MFL4471115.1"/>
    </source>
</evidence>
<dbReference type="Proteomes" id="UP001627408">
    <property type="component" value="Unassembled WGS sequence"/>
</dbReference>
<name>A0ABW8UVE4_9RHOB</name>
<dbReference type="EMBL" id="JBHDIY010000002">
    <property type="protein sequence ID" value="MFL4471115.1"/>
    <property type="molecule type" value="Genomic_DNA"/>
</dbReference>
<dbReference type="InterPro" id="IPR038282">
    <property type="entry name" value="DUF2267_sf"/>
</dbReference>
<dbReference type="Gene3D" id="1.10.490.110">
    <property type="entry name" value="Uncharacterized conserved protein DUF2267"/>
    <property type="match status" value="1"/>
</dbReference>
<gene>
    <name evidence="1" type="ORF">ACERZ8_14950</name>
</gene>
<reference evidence="1 2" key="1">
    <citation type="submission" date="2024-08" db="EMBL/GenBank/DDBJ databases">
        <title>Tateyamaria sp. nov., isolated from marine algae.</title>
        <authorList>
            <person name="Choi B.J."/>
            <person name="Kim J.M."/>
            <person name="Lee J.K."/>
            <person name="Choi D.G."/>
            <person name="Bayburt H."/>
            <person name="Baek J.H."/>
            <person name="Han D.M."/>
            <person name="Jeon C.O."/>
        </authorList>
    </citation>
    <scope>NUCLEOTIDE SEQUENCE [LARGE SCALE GENOMIC DNA]</scope>
    <source>
        <strain evidence="1 2">KMU-156</strain>
    </source>
</reference>
<proteinExistence type="predicted"/>